<comment type="subcellular location">
    <subcellularLocation>
        <location evidence="1">Secreted</location>
    </subcellularLocation>
</comment>
<dbReference type="InterPro" id="IPR017847">
    <property type="entry name" value="T6SS_RhsGE_Vgr_subset"/>
</dbReference>
<dbReference type="Gene3D" id="4.10.220.110">
    <property type="match status" value="1"/>
</dbReference>
<dbReference type="PANTHER" id="PTHR32305:SF15">
    <property type="entry name" value="PROTEIN RHSA-RELATED"/>
    <property type="match status" value="1"/>
</dbReference>
<dbReference type="InterPro" id="IPR054030">
    <property type="entry name" value="Gp5_Vgr_C"/>
</dbReference>
<dbReference type="RefSeq" id="WP_330075973.1">
    <property type="nucleotide sequence ID" value="NZ_JAZDQJ010000022.1"/>
</dbReference>
<organism evidence="6 7">
    <name type="scientific">Pseudomonas ulcerans</name>
    <dbReference type="NCBI Taxonomy" id="3115852"/>
    <lineage>
        <taxon>Bacteria</taxon>
        <taxon>Pseudomonadati</taxon>
        <taxon>Pseudomonadota</taxon>
        <taxon>Gammaproteobacteria</taxon>
        <taxon>Pseudomonadales</taxon>
        <taxon>Pseudomonadaceae</taxon>
        <taxon>Pseudomonas</taxon>
    </lineage>
</organism>
<feature type="domain" description="Gp5/Type VI secretion system Vgr C-terminal trimerisation" evidence="5">
    <location>
        <begin position="479"/>
        <end position="585"/>
    </location>
</feature>
<dbReference type="Gene3D" id="2.40.50.230">
    <property type="entry name" value="Gp5 N-terminal domain"/>
    <property type="match status" value="1"/>
</dbReference>
<dbReference type="SUPFAM" id="SSF69255">
    <property type="entry name" value="gp5 N-terminal domain-like"/>
    <property type="match status" value="1"/>
</dbReference>
<dbReference type="SUPFAM" id="SSF69349">
    <property type="entry name" value="Phage fibre proteins"/>
    <property type="match status" value="1"/>
</dbReference>
<evidence type="ECO:0000259" key="5">
    <source>
        <dbReference type="Pfam" id="PF22178"/>
    </source>
</evidence>
<comment type="similarity">
    <text evidence="2">Belongs to the VgrG protein family.</text>
</comment>
<protein>
    <submittedName>
        <fullName evidence="6">Type VI secretion system tip protein VgrG</fullName>
    </submittedName>
</protein>
<dbReference type="Gene3D" id="3.55.50.10">
    <property type="entry name" value="Baseplate protein-like domains"/>
    <property type="match status" value="1"/>
</dbReference>
<comment type="caution">
    <text evidence="6">The sequence shown here is derived from an EMBL/GenBank/DDBJ whole genome shotgun (WGS) entry which is preliminary data.</text>
</comment>
<name>A0ABU7HUL0_9PSED</name>
<evidence type="ECO:0000256" key="3">
    <source>
        <dbReference type="ARBA" id="ARBA00022525"/>
    </source>
</evidence>
<dbReference type="EMBL" id="JAZDQJ010000022">
    <property type="protein sequence ID" value="MEE1935220.1"/>
    <property type="molecule type" value="Genomic_DNA"/>
</dbReference>
<dbReference type="Pfam" id="PF22178">
    <property type="entry name" value="Gp5_trimer_C"/>
    <property type="match status" value="1"/>
</dbReference>
<dbReference type="NCBIfam" id="TIGR01646">
    <property type="entry name" value="vgr_GE"/>
    <property type="match status" value="1"/>
</dbReference>
<dbReference type="SUPFAM" id="SSF69279">
    <property type="entry name" value="Phage tail proteins"/>
    <property type="match status" value="2"/>
</dbReference>
<dbReference type="Gene3D" id="2.30.110.50">
    <property type="match status" value="1"/>
</dbReference>
<dbReference type="InterPro" id="IPR037026">
    <property type="entry name" value="Vgr_OB-fold_dom_sf"/>
</dbReference>
<feature type="domain" description="Gp5/Type VI secretion system Vgr protein OB-fold" evidence="4">
    <location>
        <begin position="397"/>
        <end position="460"/>
    </location>
</feature>
<dbReference type="InterPro" id="IPR050708">
    <property type="entry name" value="T6SS_VgrG/RHS"/>
</dbReference>
<evidence type="ECO:0000256" key="1">
    <source>
        <dbReference type="ARBA" id="ARBA00004613"/>
    </source>
</evidence>
<sequence length="687" mass="76764">MYPFPTDTPTRFTLSMPGADHDFKVLSFKGREALNQPYRFDVELVSERADLALESLLHQPAYLAFGQAGAGIHGQVHGIAQGESGKRLTRYHLTLVPRLAYLAHARQQRIFQEQSVPQIIAQVLEEHAILADSYRFTLGPTVYPPREYCTQYDESDLEFIQRLCAEEGLSYHFQHSRDRHLLVFGDDQTVFPRLQSTAYQQDTGMAAQGPVVNRFGVRLETRTSHVCRRDYDFLQPHILLEARQGAAQGENPQPRLEDYDYPGEFRDDTRATLLSRRALERQRSDYQLAEGRSDQPALACGHFLPLAAHPRQAWNDLWLLTEVAHEGRQPQVLEESITSDTDTGLAGFHQGYRNTFSATPWQTPYRPPLEHRRHVIHGSQSATVTGPPGEEVFCDAFGRVKVQFPWDRNGQADEHSSCWLRVATPWAGPHYGSVVIPRIGMEVEVSYFEGDPDRPYVSACMPNRLNPVPYPLPENRTQSVFKSSSVPGGEGFNEIRIEDRRGEEQVFVHAERDWTQITRHDHTVDIGNQRHTRVNADSFTELKAEEHRITHGDRKVALKASDHLDIAHSQHVRAGTGQYVEAGRELHFKAGDKVVIEAGVELTLQAGGCFIKLDPSGIWCNGVMIGLNAGGNAGQGSGLQLLSPLGAEPPPAPLAAAQVKLMRTAQANASDQCLICEACQEGLCVPT</sequence>
<reference evidence="6 7" key="1">
    <citation type="submission" date="2024-01" db="EMBL/GenBank/DDBJ databases">
        <title>Unpublished Manusciprt.</title>
        <authorList>
            <person name="Duman M."/>
            <person name="Valdes E.G."/>
            <person name="Ajmi N."/>
            <person name="Altun S."/>
            <person name="Saticioglu I.B."/>
        </authorList>
    </citation>
    <scope>NUCLEOTIDE SEQUENCE [LARGE SCALE GENOMIC DNA]</scope>
    <source>
        <strain evidence="6 7">148P</strain>
    </source>
</reference>
<dbReference type="InterPro" id="IPR006533">
    <property type="entry name" value="T6SS_Vgr_RhsGE"/>
</dbReference>
<gene>
    <name evidence="6" type="ORF">V0R50_18475</name>
</gene>
<accession>A0ABU7HUL0</accession>
<dbReference type="Pfam" id="PF04717">
    <property type="entry name" value="Phage_base_V"/>
    <property type="match status" value="1"/>
</dbReference>
<dbReference type="Pfam" id="PF05954">
    <property type="entry name" value="Phage_GPD"/>
    <property type="match status" value="1"/>
</dbReference>
<dbReference type="Proteomes" id="UP001335100">
    <property type="component" value="Unassembled WGS sequence"/>
</dbReference>
<keyword evidence="3" id="KW-0964">Secreted</keyword>
<proteinExistence type="inferred from homology"/>
<evidence type="ECO:0000256" key="2">
    <source>
        <dbReference type="ARBA" id="ARBA00005558"/>
    </source>
</evidence>
<dbReference type="PANTHER" id="PTHR32305">
    <property type="match status" value="1"/>
</dbReference>
<evidence type="ECO:0000313" key="6">
    <source>
        <dbReference type="EMBL" id="MEE1935220.1"/>
    </source>
</evidence>
<evidence type="ECO:0000313" key="7">
    <source>
        <dbReference type="Proteomes" id="UP001335100"/>
    </source>
</evidence>
<dbReference type="NCBIfam" id="TIGR03361">
    <property type="entry name" value="VI_Rhs_Vgr"/>
    <property type="match status" value="1"/>
</dbReference>
<dbReference type="InterPro" id="IPR006531">
    <property type="entry name" value="Gp5/Vgr_OB"/>
</dbReference>
<keyword evidence="7" id="KW-1185">Reference proteome</keyword>
<evidence type="ECO:0000259" key="4">
    <source>
        <dbReference type="Pfam" id="PF04717"/>
    </source>
</evidence>